<sequence length="43" mass="5238">MHVLDCILTVLANYQKLLQVKMTRRSTRQNRSRLFFSLKRCIR</sequence>
<reference evidence="1" key="1">
    <citation type="submission" date="2014-09" db="EMBL/GenBank/DDBJ databases">
        <authorList>
            <person name="Magalhaes I.L.F."/>
            <person name="Oliveira U."/>
            <person name="Santos F.R."/>
            <person name="Vidigal T.H.D.A."/>
            <person name="Brescovit A.D."/>
            <person name="Santos A.J."/>
        </authorList>
    </citation>
    <scope>NUCLEOTIDE SEQUENCE</scope>
    <source>
        <tissue evidence="1">Shoot tissue taken approximately 20 cm above the soil surface</tissue>
    </source>
</reference>
<dbReference type="AlphaFoldDB" id="A0A0A9A162"/>
<organism evidence="1">
    <name type="scientific">Arundo donax</name>
    <name type="common">Giant reed</name>
    <name type="synonym">Donax arundinaceus</name>
    <dbReference type="NCBI Taxonomy" id="35708"/>
    <lineage>
        <taxon>Eukaryota</taxon>
        <taxon>Viridiplantae</taxon>
        <taxon>Streptophyta</taxon>
        <taxon>Embryophyta</taxon>
        <taxon>Tracheophyta</taxon>
        <taxon>Spermatophyta</taxon>
        <taxon>Magnoliopsida</taxon>
        <taxon>Liliopsida</taxon>
        <taxon>Poales</taxon>
        <taxon>Poaceae</taxon>
        <taxon>PACMAD clade</taxon>
        <taxon>Arundinoideae</taxon>
        <taxon>Arundineae</taxon>
        <taxon>Arundo</taxon>
    </lineage>
</organism>
<evidence type="ECO:0000313" key="1">
    <source>
        <dbReference type="EMBL" id="JAD40782.1"/>
    </source>
</evidence>
<dbReference type="EMBL" id="GBRH01257113">
    <property type="protein sequence ID" value="JAD40782.1"/>
    <property type="molecule type" value="Transcribed_RNA"/>
</dbReference>
<name>A0A0A9A162_ARUDO</name>
<protein>
    <submittedName>
        <fullName evidence="1">Uncharacterized protein</fullName>
    </submittedName>
</protein>
<reference evidence="1" key="2">
    <citation type="journal article" date="2015" name="Data Brief">
        <title>Shoot transcriptome of the giant reed, Arundo donax.</title>
        <authorList>
            <person name="Barrero R.A."/>
            <person name="Guerrero F.D."/>
            <person name="Moolhuijzen P."/>
            <person name="Goolsby J.A."/>
            <person name="Tidwell J."/>
            <person name="Bellgard S.E."/>
            <person name="Bellgard M.I."/>
        </authorList>
    </citation>
    <scope>NUCLEOTIDE SEQUENCE</scope>
    <source>
        <tissue evidence="1">Shoot tissue taken approximately 20 cm above the soil surface</tissue>
    </source>
</reference>
<proteinExistence type="predicted"/>
<accession>A0A0A9A162</accession>